<dbReference type="AlphaFoldDB" id="A0AB33JQE1"/>
<dbReference type="EMBL" id="AP035881">
    <property type="protein sequence ID" value="BFP43691.1"/>
    <property type="molecule type" value="Genomic_DNA"/>
</dbReference>
<accession>A0AB33JQE1</accession>
<organism evidence="1">
    <name type="scientific">Kitasatospora sp. CMC57</name>
    <dbReference type="NCBI Taxonomy" id="3231513"/>
    <lineage>
        <taxon>Bacteria</taxon>
        <taxon>Bacillati</taxon>
        <taxon>Actinomycetota</taxon>
        <taxon>Actinomycetes</taxon>
        <taxon>Kitasatosporales</taxon>
        <taxon>Streptomycetaceae</taxon>
        <taxon>Kitasatospora</taxon>
    </lineage>
</organism>
<proteinExistence type="predicted"/>
<evidence type="ECO:0000313" key="1">
    <source>
        <dbReference type="EMBL" id="BFP43691.1"/>
    </source>
</evidence>
<name>A0AB33JQE1_9ACTN</name>
<dbReference type="RefSeq" id="WP_407986292.1">
    <property type="nucleotide sequence ID" value="NZ_AP035881.2"/>
</dbReference>
<sequence>MDFEYDCWDCEATNSVYGEPLGFFSVHSYRLPYDWTCFNCGAVNITPDD</sequence>
<protein>
    <recommendedName>
        <fullName evidence="2">Rubredoxin</fullName>
    </recommendedName>
</protein>
<evidence type="ECO:0008006" key="2">
    <source>
        <dbReference type="Google" id="ProtNLM"/>
    </source>
</evidence>
<gene>
    <name evidence="1" type="ORF">KCMC57_00590</name>
</gene>
<reference evidence="1" key="1">
    <citation type="submission" date="2024-07" db="EMBL/GenBank/DDBJ databases">
        <title>Complete genome sequences of cellulolytic bacteria, Kitasatospora sp. CMC57 and Streptomyces sp. CMC78, isolated from Japanese agricultural soil.</title>
        <authorList>
            <person name="Hashimoto T."/>
            <person name="Ito M."/>
            <person name="Iwamoto M."/>
            <person name="Fukahori D."/>
            <person name="Shoda T."/>
            <person name="Sakoda M."/>
            <person name="Morohoshi T."/>
            <person name="Mitsuboshi M."/>
            <person name="Nishizawa T."/>
        </authorList>
    </citation>
    <scope>NUCLEOTIDE SEQUENCE</scope>
    <source>
        <strain evidence="1">CMC57</strain>
    </source>
</reference>